<dbReference type="EMBL" id="GBRH01256487">
    <property type="protein sequence ID" value="JAD41408.1"/>
    <property type="molecule type" value="Transcribed_RNA"/>
</dbReference>
<reference evidence="1" key="2">
    <citation type="journal article" date="2015" name="Data Brief">
        <title>Shoot transcriptome of the giant reed, Arundo donax.</title>
        <authorList>
            <person name="Barrero R.A."/>
            <person name="Guerrero F.D."/>
            <person name="Moolhuijzen P."/>
            <person name="Goolsby J.A."/>
            <person name="Tidwell J."/>
            <person name="Bellgard S.E."/>
            <person name="Bellgard M.I."/>
        </authorList>
    </citation>
    <scope>NUCLEOTIDE SEQUENCE</scope>
    <source>
        <tissue evidence="1">Shoot tissue taken approximately 20 cm above the soil surface</tissue>
    </source>
</reference>
<organism evidence="1">
    <name type="scientific">Arundo donax</name>
    <name type="common">Giant reed</name>
    <name type="synonym">Donax arundinaceus</name>
    <dbReference type="NCBI Taxonomy" id="35708"/>
    <lineage>
        <taxon>Eukaryota</taxon>
        <taxon>Viridiplantae</taxon>
        <taxon>Streptophyta</taxon>
        <taxon>Embryophyta</taxon>
        <taxon>Tracheophyta</taxon>
        <taxon>Spermatophyta</taxon>
        <taxon>Magnoliopsida</taxon>
        <taxon>Liliopsida</taxon>
        <taxon>Poales</taxon>
        <taxon>Poaceae</taxon>
        <taxon>PACMAD clade</taxon>
        <taxon>Arundinoideae</taxon>
        <taxon>Arundineae</taxon>
        <taxon>Arundo</taxon>
    </lineage>
</organism>
<name>A0A0A8ZUN5_ARUDO</name>
<proteinExistence type="predicted"/>
<evidence type="ECO:0000313" key="1">
    <source>
        <dbReference type="EMBL" id="JAD41408.1"/>
    </source>
</evidence>
<sequence>MRREKKLQCLNWQILIFYRSDSKSNYS</sequence>
<dbReference type="AlphaFoldDB" id="A0A0A8ZUN5"/>
<protein>
    <submittedName>
        <fullName evidence="1">Uncharacterized protein</fullName>
    </submittedName>
</protein>
<reference evidence="1" key="1">
    <citation type="submission" date="2014-09" db="EMBL/GenBank/DDBJ databases">
        <authorList>
            <person name="Magalhaes I.L.F."/>
            <person name="Oliveira U."/>
            <person name="Santos F.R."/>
            <person name="Vidigal T.H.D.A."/>
            <person name="Brescovit A.D."/>
            <person name="Santos A.J."/>
        </authorList>
    </citation>
    <scope>NUCLEOTIDE SEQUENCE</scope>
    <source>
        <tissue evidence="1">Shoot tissue taken approximately 20 cm above the soil surface</tissue>
    </source>
</reference>
<accession>A0A0A8ZUN5</accession>